<feature type="transmembrane region" description="Helical" evidence="1">
    <location>
        <begin position="12"/>
        <end position="32"/>
    </location>
</feature>
<keyword evidence="1" id="KW-0472">Membrane</keyword>
<gene>
    <name evidence="2" type="ORF">GOCE00092_LOCUS25272</name>
</gene>
<keyword evidence="1" id="KW-0812">Transmembrane</keyword>
<sequence>MYSRKKRRLLRFSYALLCVLMTFVAVWFFLLGELAKHDLQPQELSMAPFLADNGVRAQYDADLPPLVLAAGQGTTGTHAMFDATCELGLPSVHFRKQCAPRDPSPATRRGIKAHLKLLELFDRIRRTCQQSPQADECKFEHLPGLMHDMKRQVTKIVNGGGVLAVHDSPYTNLLRHLQRTVVPSDRLLIVTSERNPSAWAEKRAMDHPMEFVCREVFEHLMNRPTIRSDQPLVGAAFDMDECLLRALKRQKEEISFSPSYFQDVFVSYQTLVEEAGANETALQLLFRANEIAVEHYQDHVRRHLLPIYTLNLWDRPSAQSSTRTDASEISKEVMSAVLERRPTLASLFAGFER</sequence>
<reference evidence="2" key="1">
    <citation type="submission" date="2021-01" db="EMBL/GenBank/DDBJ databases">
        <authorList>
            <person name="Corre E."/>
            <person name="Pelletier E."/>
            <person name="Niang G."/>
            <person name="Scheremetjew M."/>
            <person name="Finn R."/>
            <person name="Kale V."/>
            <person name="Holt S."/>
            <person name="Cochrane G."/>
            <person name="Meng A."/>
            <person name="Brown T."/>
            <person name="Cohen L."/>
        </authorList>
    </citation>
    <scope>NUCLEOTIDE SEQUENCE</scope>
    <source>
        <strain evidence="2">CCMP 410</strain>
    </source>
</reference>
<keyword evidence="1" id="KW-1133">Transmembrane helix</keyword>
<evidence type="ECO:0000256" key="1">
    <source>
        <dbReference type="SAM" id="Phobius"/>
    </source>
</evidence>
<evidence type="ECO:0000313" key="2">
    <source>
        <dbReference type="EMBL" id="CAD9307921.1"/>
    </source>
</evidence>
<name>A0A7S1YLC5_9STRA</name>
<dbReference type="EMBL" id="HBGK01048146">
    <property type="protein sequence ID" value="CAD9307921.1"/>
    <property type="molecule type" value="Transcribed_RNA"/>
</dbReference>
<organism evidence="2">
    <name type="scientific">Grammatophora oceanica</name>
    <dbReference type="NCBI Taxonomy" id="210454"/>
    <lineage>
        <taxon>Eukaryota</taxon>
        <taxon>Sar</taxon>
        <taxon>Stramenopiles</taxon>
        <taxon>Ochrophyta</taxon>
        <taxon>Bacillariophyta</taxon>
        <taxon>Fragilariophyceae</taxon>
        <taxon>Fragilariophycidae</taxon>
        <taxon>Rhabdonematales</taxon>
        <taxon>Grammatophoraceae</taxon>
        <taxon>Grammatophora</taxon>
    </lineage>
</organism>
<protein>
    <recommendedName>
        <fullName evidence="3">Sulfotransferase domain-containing protein</fullName>
    </recommendedName>
</protein>
<evidence type="ECO:0008006" key="3">
    <source>
        <dbReference type="Google" id="ProtNLM"/>
    </source>
</evidence>
<dbReference type="AlphaFoldDB" id="A0A7S1YLC5"/>
<accession>A0A7S1YLC5</accession>
<proteinExistence type="predicted"/>